<evidence type="ECO:0000256" key="7">
    <source>
        <dbReference type="RuleBase" id="RU367016"/>
    </source>
</evidence>
<feature type="transmembrane region" description="Helical" evidence="7">
    <location>
        <begin position="20"/>
        <end position="46"/>
    </location>
</feature>
<comment type="similarity">
    <text evidence="2 7">Belongs to the DedA family.</text>
</comment>
<gene>
    <name evidence="9" type="ORF">V1633_07320</name>
</gene>
<evidence type="ECO:0000256" key="5">
    <source>
        <dbReference type="ARBA" id="ARBA00022989"/>
    </source>
</evidence>
<evidence type="ECO:0000256" key="4">
    <source>
        <dbReference type="ARBA" id="ARBA00022692"/>
    </source>
</evidence>
<organism evidence="9 10">
    <name type="scientific">Plantactinospora sonchi</name>
    <dbReference type="NCBI Taxonomy" id="1544735"/>
    <lineage>
        <taxon>Bacteria</taxon>
        <taxon>Bacillati</taxon>
        <taxon>Actinomycetota</taxon>
        <taxon>Actinomycetes</taxon>
        <taxon>Micromonosporales</taxon>
        <taxon>Micromonosporaceae</taxon>
        <taxon>Plantactinospora</taxon>
    </lineage>
</organism>
<protein>
    <submittedName>
        <fullName evidence="9">VTT domain-containing protein</fullName>
    </submittedName>
</protein>
<reference evidence="9 10" key="1">
    <citation type="submission" date="2024-01" db="EMBL/GenBank/DDBJ databases">
        <title>Genome insights into Plantactinospora sonchi sp. nov.</title>
        <authorList>
            <person name="Wang L."/>
        </authorList>
    </citation>
    <scope>NUCLEOTIDE SEQUENCE [LARGE SCALE GENOMIC DNA]</scope>
    <source>
        <strain evidence="9 10">NEAU-QY2</strain>
    </source>
</reference>
<feature type="domain" description="VTT" evidence="8">
    <location>
        <begin position="45"/>
        <end position="173"/>
    </location>
</feature>
<evidence type="ECO:0000256" key="3">
    <source>
        <dbReference type="ARBA" id="ARBA00022475"/>
    </source>
</evidence>
<keyword evidence="4 7" id="KW-0812">Transmembrane</keyword>
<comment type="caution">
    <text evidence="9">The sequence shown here is derived from an EMBL/GenBank/DDBJ whole genome shotgun (WGS) entry which is preliminary data.</text>
</comment>
<dbReference type="PANTHER" id="PTHR30353:SF0">
    <property type="entry name" value="TRANSMEMBRANE PROTEIN"/>
    <property type="match status" value="1"/>
</dbReference>
<keyword evidence="3 7" id="KW-1003">Cell membrane</keyword>
<feature type="transmembrane region" description="Helical" evidence="7">
    <location>
        <begin position="66"/>
        <end position="90"/>
    </location>
</feature>
<dbReference type="PANTHER" id="PTHR30353">
    <property type="entry name" value="INNER MEMBRANE PROTEIN DEDA-RELATED"/>
    <property type="match status" value="1"/>
</dbReference>
<comment type="subcellular location">
    <subcellularLocation>
        <location evidence="1 7">Cell membrane</location>
        <topology evidence="1 7">Multi-pass membrane protein</topology>
    </subcellularLocation>
</comment>
<feature type="transmembrane region" description="Helical" evidence="7">
    <location>
        <begin position="153"/>
        <end position="175"/>
    </location>
</feature>
<feature type="transmembrane region" description="Helical" evidence="7">
    <location>
        <begin position="187"/>
        <end position="205"/>
    </location>
</feature>
<sequence length="237" mass="25882">MPTPTTTLALGPDFLDPERLISAFGLLGILAIVFAESGLLIGFFLPGDSLLFTAGLLTANGEYITYPLWLVCLLITIAAIVGDQVGYAFGKKVGPALFRRPNSRLFKQENLIKANEFFDKYGPRSVVLARFVPIVRTFTPIVAGVSGMRYRTFVVYNVIGGVLWGTGVTVLGYFLGQIPFVKTNIELILIAIVVISVIPIAVELLRARLAAKRGTTPQQAAELEHAAQEAQQRRHQH</sequence>
<keyword evidence="5 7" id="KW-1133">Transmembrane helix</keyword>
<evidence type="ECO:0000259" key="8">
    <source>
        <dbReference type="Pfam" id="PF09335"/>
    </source>
</evidence>
<dbReference type="Proteomes" id="UP001332243">
    <property type="component" value="Unassembled WGS sequence"/>
</dbReference>
<keyword evidence="6 7" id="KW-0472">Membrane</keyword>
<evidence type="ECO:0000313" key="9">
    <source>
        <dbReference type="EMBL" id="MEE6258302.1"/>
    </source>
</evidence>
<evidence type="ECO:0000256" key="6">
    <source>
        <dbReference type="ARBA" id="ARBA00023136"/>
    </source>
</evidence>
<keyword evidence="10" id="KW-1185">Reference proteome</keyword>
<evidence type="ECO:0000313" key="10">
    <source>
        <dbReference type="Proteomes" id="UP001332243"/>
    </source>
</evidence>
<dbReference type="RefSeq" id="WP_331213424.1">
    <property type="nucleotide sequence ID" value="NZ_JAZGQK010000006.1"/>
</dbReference>
<dbReference type="Pfam" id="PF09335">
    <property type="entry name" value="VTT_dom"/>
    <property type="match status" value="1"/>
</dbReference>
<accession>A0ABU7RP86</accession>
<dbReference type="InterPro" id="IPR032816">
    <property type="entry name" value="VTT_dom"/>
</dbReference>
<dbReference type="InterPro" id="IPR032818">
    <property type="entry name" value="DedA-like"/>
</dbReference>
<name>A0ABU7RP86_9ACTN</name>
<proteinExistence type="inferred from homology"/>
<evidence type="ECO:0000256" key="2">
    <source>
        <dbReference type="ARBA" id="ARBA00010792"/>
    </source>
</evidence>
<dbReference type="EMBL" id="JAZGQK010000006">
    <property type="protein sequence ID" value="MEE6258302.1"/>
    <property type="molecule type" value="Genomic_DNA"/>
</dbReference>
<evidence type="ECO:0000256" key="1">
    <source>
        <dbReference type="ARBA" id="ARBA00004651"/>
    </source>
</evidence>